<feature type="active site" description="Proton acceptor" evidence="4">
    <location>
        <position position="108"/>
    </location>
</feature>
<protein>
    <recommendedName>
        <fullName evidence="4">Isoprenyl transferase</fullName>
        <ecNumber evidence="4">2.5.1.-</ecNumber>
    </recommendedName>
</protein>
<feature type="binding site" evidence="4">
    <location>
        <position position="109"/>
    </location>
    <ligand>
        <name>substrate</name>
    </ligand>
</feature>
<feature type="binding site" evidence="4">
    <location>
        <position position="60"/>
    </location>
    <ligand>
        <name>Mg(2+)</name>
        <dbReference type="ChEBI" id="CHEBI:18420"/>
    </ligand>
</feature>
<comment type="function">
    <text evidence="4">Catalyzes the condensation of isopentenyl diphosphate (IPP) with allylic pyrophosphates generating different type of terpenoids.</text>
</comment>
<feature type="binding site" evidence="4">
    <location>
        <position position="65"/>
    </location>
    <ligand>
        <name>substrate</name>
    </ligand>
</feature>
<keyword evidence="2 4" id="KW-0479">Metal-binding</keyword>
<comment type="similarity">
    <text evidence="4">Belongs to the UPP synthase family.</text>
</comment>
<dbReference type="SUPFAM" id="SSF64005">
    <property type="entry name" value="Undecaprenyl diphosphate synthase"/>
    <property type="match status" value="1"/>
</dbReference>
<dbReference type="Gene3D" id="3.40.1180.10">
    <property type="entry name" value="Decaprenyl diphosphate synthase-like"/>
    <property type="match status" value="1"/>
</dbReference>
<feature type="binding site" evidence="4">
    <location>
        <position position="244"/>
    </location>
    <ligand>
        <name>Mg(2+)</name>
        <dbReference type="ChEBI" id="CHEBI:18420"/>
    </ligand>
</feature>
<feature type="binding site" evidence="4">
    <location>
        <begin position="231"/>
        <end position="233"/>
    </location>
    <ligand>
        <name>substrate</name>
    </ligand>
</feature>
<dbReference type="PANTHER" id="PTHR10291:SF0">
    <property type="entry name" value="DEHYDRODOLICHYL DIPHOSPHATE SYNTHASE 2"/>
    <property type="match status" value="1"/>
</dbReference>
<feature type="compositionally biased region" description="Low complexity" evidence="5">
    <location>
        <begin position="9"/>
        <end position="27"/>
    </location>
</feature>
<keyword evidence="3 4" id="KW-0460">Magnesium</keyword>
<dbReference type="InterPro" id="IPR001441">
    <property type="entry name" value="UPP_synth-like"/>
</dbReference>
<evidence type="ECO:0000256" key="1">
    <source>
        <dbReference type="ARBA" id="ARBA00022679"/>
    </source>
</evidence>
<dbReference type="RefSeq" id="WP_078597568.1">
    <property type="nucleotide sequence ID" value="NZ_JBFAGR010000015.1"/>
</dbReference>
<dbReference type="InterPro" id="IPR036424">
    <property type="entry name" value="UPP_synth-like_sf"/>
</dbReference>
<comment type="cofactor">
    <cofactor evidence="4">
        <name>Mg(2+)</name>
        <dbReference type="ChEBI" id="CHEBI:18420"/>
    </cofactor>
    <text evidence="4">Binds 2 magnesium ions per subunit.</text>
</comment>
<keyword evidence="7" id="KW-1185">Reference proteome</keyword>
<feature type="binding site" evidence="4">
    <location>
        <position position="77"/>
    </location>
    <ligand>
        <name>substrate</name>
    </ligand>
</feature>
<accession>A0ABV9V9Y4</accession>
<feature type="binding site" evidence="4">
    <location>
        <position position="111"/>
    </location>
    <ligand>
        <name>substrate</name>
    </ligand>
</feature>
<gene>
    <name evidence="6" type="primary">uppS</name>
    <name evidence="6" type="ORF">ACFPL4_16760</name>
</gene>
<proteinExistence type="inferred from homology"/>
<dbReference type="Pfam" id="PF01255">
    <property type="entry name" value="Prenyltransf"/>
    <property type="match status" value="1"/>
</dbReference>
<dbReference type="GeneID" id="31231371"/>
<feature type="binding site" evidence="4">
    <location>
        <begin position="105"/>
        <end position="107"/>
    </location>
    <ligand>
        <name>substrate</name>
    </ligand>
</feature>
<sequence>MTPGGAGRAGRQAHAGGTTAGTLGTQPKAPTSPTVPAQPRRPSGQERQRPVPRHVACVMDGNGRWAQQRSLPRTSGHRAAETTVIDVIEAARSAGVEWLSLYAFSTENWRRPGEEIDFLMRLVRRVVRKHAPLLHARGIRCRFLGAGDPRVPAPLAQDFADLMTLTEANRGMTLTVAFDHGGRQDIVSAARSLIRAGVPAESVDQACFAAHLPVPDTPDVDLVIRTSGEQRISNFMLWQVAYAEWIFPPVLWPDFRAPHFLECLHDYRSRDRRFGGVTPQANGEFQK</sequence>
<reference evidence="7" key="1">
    <citation type="journal article" date="2019" name="Int. J. Syst. Evol. Microbiol.">
        <title>The Global Catalogue of Microorganisms (GCM) 10K type strain sequencing project: providing services to taxonomists for standard genome sequencing and annotation.</title>
        <authorList>
            <consortium name="The Broad Institute Genomics Platform"/>
            <consortium name="The Broad Institute Genome Sequencing Center for Infectious Disease"/>
            <person name="Wu L."/>
            <person name="Ma J."/>
        </authorList>
    </citation>
    <scope>NUCLEOTIDE SEQUENCE [LARGE SCALE GENOMIC DNA]</scope>
    <source>
        <strain evidence="7">ICMP 257</strain>
    </source>
</reference>
<dbReference type="EMBL" id="JBHSJE010000004">
    <property type="protein sequence ID" value="MFC4979987.1"/>
    <property type="molecule type" value="Genomic_DNA"/>
</dbReference>
<evidence type="ECO:0000256" key="5">
    <source>
        <dbReference type="SAM" id="MobiDB-lite"/>
    </source>
</evidence>
<dbReference type="Proteomes" id="UP001595908">
    <property type="component" value="Unassembled WGS sequence"/>
</dbReference>
<dbReference type="InterPro" id="IPR018520">
    <property type="entry name" value="UPP_synth-like_CS"/>
</dbReference>
<evidence type="ECO:0000313" key="6">
    <source>
        <dbReference type="EMBL" id="MFC4979987.1"/>
    </source>
</evidence>
<comment type="subunit">
    <text evidence="4">Homodimer.</text>
</comment>
<organism evidence="6 7">
    <name type="scientific">Streptomyces atroolivaceus</name>
    <dbReference type="NCBI Taxonomy" id="66869"/>
    <lineage>
        <taxon>Bacteria</taxon>
        <taxon>Bacillati</taxon>
        <taxon>Actinomycetota</taxon>
        <taxon>Actinomycetes</taxon>
        <taxon>Kitasatosporales</taxon>
        <taxon>Streptomycetaceae</taxon>
        <taxon>Streptomyces</taxon>
    </lineage>
</organism>
<keyword evidence="1 4" id="KW-0808">Transferase</keyword>
<evidence type="ECO:0000256" key="3">
    <source>
        <dbReference type="ARBA" id="ARBA00022842"/>
    </source>
</evidence>
<dbReference type="EC" id="2.5.1.-" evidence="4"/>
<feature type="binding site" evidence="4">
    <location>
        <position position="73"/>
    </location>
    <ligand>
        <name>substrate</name>
    </ligand>
</feature>
<evidence type="ECO:0000256" key="2">
    <source>
        <dbReference type="ARBA" id="ARBA00022723"/>
    </source>
</evidence>
<feature type="active site" evidence="4">
    <location>
        <position position="60"/>
    </location>
</feature>
<feature type="region of interest" description="Disordered" evidence="5">
    <location>
        <begin position="1"/>
        <end position="52"/>
    </location>
</feature>
<evidence type="ECO:0000256" key="4">
    <source>
        <dbReference type="HAMAP-Rule" id="MF_01139"/>
    </source>
</evidence>
<evidence type="ECO:0000313" key="7">
    <source>
        <dbReference type="Proteomes" id="UP001595908"/>
    </source>
</evidence>
<dbReference type="GO" id="GO:0016740">
    <property type="term" value="F:transferase activity"/>
    <property type="evidence" value="ECO:0007669"/>
    <property type="project" value="UniProtKB-KW"/>
</dbReference>
<dbReference type="NCBIfam" id="TIGR00055">
    <property type="entry name" value="uppS"/>
    <property type="match status" value="1"/>
</dbReference>
<name>A0ABV9V9Y4_STRAZ</name>
<feature type="binding site" evidence="4">
    <location>
        <position position="225"/>
    </location>
    <ligand>
        <name>substrate</name>
    </ligand>
</feature>
<dbReference type="PROSITE" id="PS01066">
    <property type="entry name" value="UPP_SYNTHASE"/>
    <property type="match status" value="1"/>
</dbReference>
<dbReference type="PANTHER" id="PTHR10291">
    <property type="entry name" value="DEHYDRODOLICHYL DIPHOSPHATE SYNTHASE FAMILY MEMBER"/>
    <property type="match status" value="1"/>
</dbReference>
<dbReference type="CDD" id="cd00475">
    <property type="entry name" value="Cis_IPPS"/>
    <property type="match status" value="1"/>
</dbReference>
<comment type="caution">
    <text evidence="6">The sequence shown here is derived from an EMBL/GenBank/DDBJ whole genome shotgun (WGS) entry which is preliminary data.</text>
</comment>
<feature type="binding site" evidence="4">
    <location>
        <begin position="61"/>
        <end position="64"/>
    </location>
    <ligand>
        <name>substrate</name>
    </ligand>
</feature>
<dbReference type="HAMAP" id="MF_01139">
    <property type="entry name" value="ISPT"/>
    <property type="match status" value="1"/>
</dbReference>